<keyword evidence="2" id="KW-0808">Transferase</keyword>
<dbReference type="GO" id="GO:0016192">
    <property type="term" value="P:vesicle-mediated transport"/>
    <property type="evidence" value="ECO:0007669"/>
    <property type="project" value="TreeGrafter"/>
</dbReference>
<accession>A0A3G2S4Y2</accession>
<dbReference type="OrthoDB" id="9446342at2759"/>
<comment type="similarity">
    <text evidence="1">Belongs to the Rab GDI family.</text>
</comment>
<dbReference type="GO" id="GO:0005968">
    <property type="term" value="C:Rab-protein geranylgeranyltransferase complex"/>
    <property type="evidence" value="ECO:0007669"/>
    <property type="project" value="TreeGrafter"/>
</dbReference>
<dbReference type="Gene3D" id="1.10.405.10">
    <property type="entry name" value="Guanine Nucleotide Dissociation Inhibitor, domain 1"/>
    <property type="match status" value="1"/>
</dbReference>
<dbReference type="Gene3D" id="3.30.519.10">
    <property type="entry name" value="Guanine Nucleotide Dissociation Inhibitor, domain 2"/>
    <property type="match status" value="1"/>
</dbReference>
<dbReference type="VEuPathDB" id="FungiDB:DNF11_1198"/>
<dbReference type="GO" id="GO:0005092">
    <property type="term" value="F:GDP-dissociation inhibitor activity"/>
    <property type="evidence" value="ECO:0007669"/>
    <property type="project" value="InterPro"/>
</dbReference>
<dbReference type="EMBL" id="CP033149">
    <property type="protein sequence ID" value="AYO42148.1"/>
    <property type="molecule type" value="Genomic_DNA"/>
</dbReference>
<dbReference type="GO" id="GO:0007264">
    <property type="term" value="P:small GTPase-mediated signal transduction"/>
    <property type="evidence" value="ECO:0007669"/>
    <property type="project" value="InterPro"/>
</dbReference>
<dbReference type="SUPFAM" id="SSF51905">
    <property type="entry name" value="FAD/NAD(P)-binding domain"/>
    <property type="match status" value="1"/>
</dbReference>
<reference evidence="2 3" key="1">
    <citation type="submission" date="2018-10" db="EMBL/GenBank/DDBJ databases">
        <title>Complete genome sequence of Malassezia restricta CBS 7877.</title>
        <authorList>
            <person name="Morand S.C."/>
            <person name="Bertignac M."/>
            <person name="Iltis A."/>
            <person name="Kolder I."/>
            <person name="Pirovano W."/>
            <person name="Jourdain R."/>
            <person name="Clavaud C."/>
        </authorList>
    </citation>
    <scope>NUCLEOTIDE SEQUENCE [LARGE SCALE GENOMIC DNA]</scope>
    <source>
        <strain evidence="2 3">CBS 7877</strain>
    </source>
</reference>
<dbReference type="PANTHER" id="PTHR11787">
    <property type="entry name" value="RAB GDP-DISSOCIATION INHIBITOR"/>
    <property type="match status" value="1"/>
</dbReference>
<sequence length="540" mass="59156">MTDDNHFDVLVIGTGVTESVLSAALSRAGKRVLHIDTNAYYGAEWTSLTLSELSQWAAKSNADLAFPREPAAPGCIPSACKEVDRHYSIALRPALLPARGPMIEALIRSNVASYATFRLLGRTGIYDGEHLECVPKSKSDIFRDKRFSLVDKRRLMRFLQTTMDPSAQEASDDHVSISEYLRKSMGFDAKLERAVIYGVALCWDSNEPSTSAMDRTRYSLSGLGRYGDAAFLVAQYGGAGELTQGFCRSSAVQGGVFILGHDVHSLERTESVWTLRMNGIHESFTADQVAAPAANMPHNRVTAPPSMLEHVSVLITDASIDWAKHMPLEEDEPVPETALLVFPPTKENEHAVMVLAQGEGTFSCPKGQFVYYVTTYRRADGTSARTCLAEAVAKLHSLLTHEAPWIAEMYCSHTLTTDHDGSSAAYVDTSARPPSTSMESSLCLSSQECASISKRQAVPNMTESLDLCVEAAEHAFWRIVGEQHRDPALRLARARLREHAPSEYQGRGGVDPDGPPVEVMNSPVEIEFFAPQSTLNENAL</sequence>
<dbReference type="GO" id="GO:0005634">
    <property type="term" value="C:nucleus"/>
    <property type="evidence" value="ECO:0007669"/>
    <property type="project" value="TreeGrafter"/>
</dbReference>
<dbReference type="AlphaFoldDB" id="A0A3G2S4Y2"/>
<dbReference type="PANTHER" id="PTHR11787:SF4">
    <property type="entry name" value="CHM, RAB ESCORT PROTEIN 1"/>
    <property type="match status" value="1"/>
</dbReference>
<dbReference type="PRINTS" id="PR00891">
    <property type="entry name" value="RABGDIREP"/>
</dbReference>
<dbReference type="PRINTS" id="PR00894">
    <property type="entry name" value="YEASTMRS6P"/>
</dbReference>
<proteinExistence type="inferred from homology"/>
<dbReference type="Proteomes" id="UP000269793">
    <property type="component" value="Chromosome II"/>
</dbReference>
<organism evidence="2 3">
    <name type="scientific">Malassezia restricta (strain ATCC 96810 / NBRC 103918 / CBS 7877)</name>
    <name type="common">Seborrheic dermatitis infection agent</name>
    <dbReference type="NCBI Taxonomy" id="425264"/>
    <lineage>
        <taxon>Eukaryota</taxon>
        <taxon>Fungi</taxon>
        <taxon>Dikarya</taxon>
        <taxon>Basidiomycota</taxon>
        <taxon>Ustilaginomycotina</taxon>
        <taxon>Malasseziomycetes</taxon>
        <taxon>Malasseziales</taxon>
        <taxon>Malasseziaceae</taxon>
        <taxon>Malassezia</taxon>
    </lineage>
</organism>
<evidence type="ECO:0000313" key="3">
    <source>
        <dbReference type="Proteomes" id="UP000269793"/>
    </source>
</evidence>
<evidence type="ECO:0000313" key="2">
    <source>
        <dbReference type="EMBL" id="AYO42148.1"/>
    </source>
</evidence>
<protein>
    <submittedName>
        <fullName evidence="2">Rab proteins geranylgeranyltransferase componentA</fullName>
    </submittedName>
</protein>
<dbReference type="InterPro" id="IPR036188">
    <property type="entry name" value="FAD/NAD-bd_sf"/>
</dbReference>
<dbReference type="Pfam" id="PF00996">
    <property type="entry name" value="GDI"/>
    <property type="match status" value="1"/>
</dbReference>
<gene>
    <name evidence="2" type="primary">MRS6</name>
    <name evidence="2" type="ORF">DNF11_1198</name>
</gene>
<keyword evidence="3" id="KW-1185">Reference proteome</keyword>
<dbReference type="InterPro" id="IPR017230">
    <property type="entry name" value="Mrs6"/>
</dbReference>
<evidence type="ECO:0000256" key="1">
    <source>
        <dbReference type="ARBA" id="ARBA00005593"/>
    </source>
</evidence>
<dbReference type="STRING" id="425264.A0A3G2S4Y2"/>
<dbReference type="SUPFAM" id="SSF54373">
    <property type="entry name" value="FAD-linked reductases, C-terminal domain"/>
    <property type="match status" value="1"/>
</dbReference>
<dbReference type="InterPro" id="IPR018203">
    <property type="entry name" value="GDP_dissociation_inhibitor"/>
</dbReference>
<dbReference type="Gene3D" id="3.50.50.60">
    <property type="entry name" value="FAD/NAD(P)-binding domain"/>
    <property type="match status" value="1"/>
</dbReference>
<dbReference type="GO" id="GO:0005829">
    <property type="term" value="C:cytosol"/>
    <property type="evidence" value="ECO:0007669"/>
    <property type="project" value="TreeGrafter"/>
</dbReference>
<name>A0A3G2S4Y2_MALR7</name>
<dbReference type="GO" id="GO:0016740">
    <property type="term" value="F:transferase activity"/>
    <property type="evidence" value="ECO:0007669"/>
    <property type="project" value="UniProtKB-KW"/>
</dbReference>